<sequence length="181" mass="20428">MYSDWESVDKRLVPCNKATWWTGIYGPGRSVLSAAQTKALSPGQRRRRMQKYTNRCHVYDVCQVLLSSMSGNGSPGGVYNIVDDDPAPRADVEKYAAILMSQKVNHPSQHATHNLLIPPTRRWGVAASPNSREQKEAGLEEKRVKNWKLKSELGVRLEYPTYREGLEAIWRGTTRPFDAVA</sequence>
<dbReference type="Proteomes" id="UP000708148">
    <property type="component" value="Unassembled WGS sequence"/>
</dbReference>
<proteinExistence type="inferred from homology"/>
<protein>
    <submittedName>
        <fullName evidence="3">Uncharacterized protein</fullName>
    </submittedName>
</protein>
<dbReference type="EMBL" id="CAJHUC010001184">
    <property type="protein sequence ID" value="CAD7700143.1"/>
    <property type="molecule type" value="Genomic_DNA"/>
</dbReference>
<dbReference type="AlphaFoldDB" id="A0A8S1J9E7"/>
<accession>A0A8S1J9E7</accession>
<evidence type="ECO:0000256" key="2">
    <source>
        <dbReference type="ARBA" id="ARBA00023027"/>
    </source>
</evidence>
<reference evidence="3" key="1">
    <citation type="submission" date="2020-12" db="EMBL/GenBank/DDBJ databases">
        <authorList>
            <person name="Iha C."/>
        </authorList>
    </citation>
    <scope>NUCLEOTIDE SEQUENCE</scope>
</reference>
<dbReference type="SUPFAM" id="SSF51735">
    <property type="entry name" value="NAD(P)-binding Rossmann-fold domains"/>
    <property type="match status" value="1"/>
</dbReference>
<organism evidence="3 4">
    <name type="scientific">Ostreobium quekettii</name>
    <dbReference type="NCBI Taxonomy" id="121088"/>
    <lineage>
        <taxon>Eukaryota</taxon>
        <taxon>Viridiplantae</taxon>
        <taxon>Chlorophyta</taxon>
        <taxon>core chlorophytes</taxon>
        <taxon>Ulvophyceae</taxon>
        <taxon>TCBD clade</taxon>
        <taxon>Bryopsidales</taxon>
        <taxon>Ostreobineae</taxon>
        <taxon>Ostreobiaceae</taxon>
        <taxon>Ostreobium</taxon>
    </lineage>
</organism>
<dbReference type="Gene3D" id="3.40.50.720">
    <property type="entry name" value="NAD(P)-binding Rossmann-like Domain"/>
    <property type="match status" value="1"/>
</dbReference>
<keyword evidence="4" id="KW-1185">Reference proteome</keyword>
<comment type="caution">
    <text evidence="3">The sequence shown here is derived from an EMBL/GenBank/DDBJ whole genome shotgun (WGS) entry which is preliminary data.</text>
</comment>
<dbReference type="InterPro" id="IPR036291">
    <property type="entry name" value="NAD(P)-bd_dom_sf"/>
</dbReference>
<evidence type="ECO:0000313" key="3">
    <source>
        <dbReference type="EMBL" id="CAD7700143.1"/>
    </source>
</evidence>
<dbReference type="PANTHER" id="PTHR43574">
    <property type="entry name" value="EPIMERASE-RELATED"/>
    <property type="match status" value="1"/>
</dbReference>
<evidence type="ECO:0000256" key="1">
    <source>
        <dbReference type="ARBA" id="ARBA00007637"/>
    </source>
</evidence>
<dbReference type="OrthoDB" id="5824at2759"/>
<name>A0A8S1J9E7_9CHLO</name>
<gene>
    <name evidence="3" type="ORF">OSTQU699_LOCUS5502</name>
</gene>
<keyword evidence="2" id="KW-0520">NAD</keyword>
<comment type="similarity">
    <text evidence="1">Belongs to the NAD(P)-dependent epimerase/dehydratase family.</text>
</comment>
<evidence type="ECO:0000313" key="4">
    <source>
        <dbReference type="Proteomes" id="UP000708148"/>
    </source>
</evidence>